<name>A0A0V1FLI1_TRIPS</name>
<comment type="caution">
    <text evidence="1">The sequence shown here is derived from an EMBL/GenBank/DDBJ whole genome shotgun (WGS) entry which is preliminary data.</text>
</comment>
<evidence type="ECO:0000313" key="2">
    <source>
        <dbReference type="EMBL" id="KRZ35319.1"/>
    </source>
</evidence>
<gene>
    <name evidence="2" type="ORF">T4C_5258</name>
    <name evidence="1" type="ORF">T4D_2755</name>
</gene>
<evidence type="ECO:0000313" key="4">
    <source>
        <dbReference type="Proteomes" id="UP000054995"/>
    </source>
</evidence>
<keyword evidence="4" id="KW-1185">Reference proteome</keyword>
<organism evidence="1 4">
    <name type="scientific">Trichinella pseudospiralis</name>
    <name type="common">Parasitic roundworm</name>
    <dbReference type="NCBI Taxonomy" id="6337"/>
    <lineage>
        <taxon>Eukaryota</taxon>
        <taxon>Metazoa</taxon>
        <taxon>Ecdysozoa</taxon>
        <taxon>Nematoda</taxon>
        <taxon>Enoplea</taxon>
        <taxon>Dorylaimia</taxon>
        <taxon>Trichinellida</taxon>
        <taxon>Trichinellidae</taxon>
        <taxon>Trichinella</taxon>
    </lineage>
</organism>
<dbReference type="EMBL" id="JYDV01000092">
    <property type="protein sequence ID" value="KRZ35319.1"/>
    <property type="molecule type" value="Genomic_DNA"/>
</dbReference>
<dbReference type="AlphaFoldDB" id="A0A0V1FLI1"/>
<evidence type="ECO:0000313" key="3">
    <source>
        <dbReference type="Proteomes" id="UP000054826"/>
    </source>
</evidence>
<dbReference type="EMBL" id="JYDT01000064">
    <property type="protein sequence ID" value="KRY86889.1"/>
    <property type="molecule type" value="Genomic_DNA"/>
</dbReference>
<accession>A0A0V1FLI1</accession>
<dbReference type="Proteomes" id="UP000054995">
    <property type="component" value="Unassembled WGS sequence"/>
</dbReference>
<evidence type="ECO:0000313" key="1">
    <source>
        <dbReference type="EMBL" id="KRY86889.1"/>
    </source>
</evidence>
<proteinExistence type="predicted"/>
<protein>
    <submittedName>
        <fullName evidence="1">Uncharacterized protein</fullName>
    </submittedName>
</protein>
<sequence>MNNRNNNNKCPQLFDIQKSFLLHAGVARLEAVKCFNNGGTFEKAGNAPTSLCISLLLGRDILHLQLIDVVGMKQKMATC</sequence>
<reference evidence="3 4" key="1">
    <citation type="submission" date="2015-01" db="EMBL/GenBank/DDBJ databases">
        <title>Evolution of Trichinella species and genotypes.</title>
        <authorList>
            <person name="Korhonen P.K."/>
            <person name="Edoardo P."/>
            <person name="Giuseppe L.R."/>
            <person name="Gasser R.B."/>
        </authorList>
    </citation>
    <scope>NUCLEOTIDE SEQUENCE [LARGE SCALE GENOMIC DNA]</scope>
    <source>
        <strain evidence="2">ISS176</strain>
        <strain evidence="1">ISS470</strain>
    </source>
</reference>
<dbReference type="Proteomes" id="UP000054826">
    <property type="component" value="Unassembled WGS sequence"/>
</dbReference>